<feature type="region of interest" description="Disordered" evidence="1">
    <location>
        <begin position="83"/>
        <end position="120"/>
    </location>
</feature>
<dbReference type="AlphaFoldDB" id="A0A7J8HR57"/>
<accession>A0A7J8HR57</accession>
<evidence type="ECO:0000313" key="2">
    <source>
        <dbReference type="EMBL" id="KAF6474783.1"/>
    </source>
</evidence>
<comment type="caution">
    <text evidence="2">The sequence shown here is derived from an EMBL/GenBank/DDBJ whole genome shotgun (WGS) entry which is preliminary data.</text>
</comment>
<protein>
    <submittedName>
        <fullName evidence="2">Uncharacterized protein</fullName>
    </submittedName>
</protein>
<reference evidence="2 3" key="1">
    <citation type="journal article" date="2020" name="Nature">
        <title>Six reference-quality genomes reveal evolution of bat adaptations.</title>
        <authorList>
            <person name="Jebb D."/>
            <person name="Huang Z."/>
            <person name="Pippel M."/>
            <person name="Hughes G.M."/>
            <person name="Lavrichenko K."/>
            <person name="Devanna P."/>
            <person name="Winkler S."/>
            <person name="Jermiin L.S."/>
            <person name="Skirmuntt E.C."/>
            <person name="Katzourakis A."/>
            <person name="Burkitt-Gray L."/>
            <person name="Ray D.A."/>
            <person name="Sullivan K.A.M."/>
            <person name="Roscito J.G."/>
            <person name="Kirilenko B.M."/>
            <person name="Davalos L.M."/>
            <person name="Corthals A.P."/>
            <person name="Power M.L."/>
            <person name="Jones G."/>
            <person name="Ransome R.D."/>
            <person name="Dechmann D.K.N."/>
            <person name="Locatelli A.G."/>
            <person name="Puechmaille S.J."/>
            <person name="Fedrigo O."/>
            <person name="Jarvis E.D."/>
            <person name="Hiller M."/>
            <person name="Vernes S.C."/>
            <person name="Myers E.W."/>
            <person name="Teeling E.C."/>
        </authorList>
    </citation>
    <scope>NUCLEOTIDE SEQUENCE [LARGE SCALE GENOMIC DNA]</scope>
    <source>
        <strain evidence="2">MRouAeg1</strain>
        <tissue evidence="2">Muscle</tissue>
    </source>
</reference>
<feature type="region of interest" description="Disordered" evidence="1">
    <location>
        <begin position="21"/>
        <end position="53"/>
    </location>
</feature>
<dbReference type="Proteomes" id="UP000593571">
    <property type="component" value="Unassembled WGS sequence"/>
</dbReference>
<keyword evidence="3" id="KW-1185">Reference proteome</keyword>
<name>A0A7J8HR57_ROUAE</name>
<organism evidence="2 3">
    <name type="scientific">Rousettus aegyptiacus</name>
    <name type="common">Egyptian fruit bat</name>
    <name type="synonym">Pteropus aegyptiacus</name>
    <dbReference type="NCBI Taxonomy" id="9407"/>
    <lineage>
        <taxon>Eukaryota</taxon>
        <taxon>Metazoa</taxon>
        <taxon>Chordata</taxon>
        <taxon>Craniata</taxon>
        <taxon>Vertebrata</taxon>
        <taxon>Euteleostomi</taxon>
        <taxon>Mammalia</taxon>
        <taxon>Eutheria</taxon>
        <taxon>Laurasiatheria</taxon>
        <taxon>Chiroptera</taxon>
        <taxon>Yinpterochiroptera</taxon>
        <taxon>Pteropodoidea</taxon>
        <taxon>Pteropodidae</taxon>
        <taxon>Rousettinae</taxon>
        <taxon>Rousettus</taxon>
    </lineage>
</organism>
<evidence type="ECO:0000313" key="3">
    <source>
        <dbReference type="Proteomes" id="UP000593571"/>
    </source>
</evidence>
<dbReference type="EMBL" id="JACASE010000004">
    <property type="protein sequence ID" value="KAF6474783.1"/>
    <property type="molecule type" value="Genomic_DNA"/>
</dbReference>
<sequence length="120" mass="12371">MCSNPSCQPLAFLIEAPLWPPRTNRSQAAGDRSAPHHLRTGSKSSGRDAASLNRLRPLPERALSWPCPSALAVPYPAVARRGPDVACAPPLAGPAPSSGSLRSEKGSVEVSVGDGGPAVQ</sequence>
<evidence type="ECO:0000256" key="1">
    <source>
        <dbReference type="SAM" id="MobiDB-lite"/>
    </source>
</evidence>
<gene>
    <name evidence="2" type="ORF">HJG63_010936</name>
</gene>
<feature type="compositionally biased region" description="Low complexity" evidence="1">
    <location>
        <begin position="88"/>
        <end position="101"/>
    </location>
</feature>
<proteinExistence type="predicted"/>